<proteinExistence type="predicted"/>
<sequence length="79" mass="9334">MKDSGVSYEELSAKVDDLLKLVTDEDKKKTIDEYGPSCRRIYGDRLKQGNHEHTLEEYFQTHLSWLTNTQKDELKQMKK</sequence>
<feature type="non-terminal residue" evidence="1">
    <location>
        <position position="1"/>
    </location>
</feature>
<feature type="non-terminal residue" evidence="1">
    <location>
        <position position="79"/>
    </location>
</feature>
<accession>A0A7K9ZGD2</accession>
<reference evidence="1 2" key="1">
    <citation type="submission" date="2019-09" db="EMBL/GenBank/DDBJ databases">
        <title>Bird 10,000 Genomes (B10K) Project - Family phase.</title>
        <authorList>
            <person name="Zhang G."/>
        </authorList>
    </citation>
    <scope>NUCLEOTIDE SEQUENCE [LARGE SCALE GENOMIC DNA]</scope>
    <source>
        <strain evidence="1">B10K-DU-001-48</strain>
        <tissue evidence="1">Muscle</tissue>
    </source>
</reference>
<name>A0A7K9ZGD2_9CORV</name>
<comment type="caution">
    <text evidence="1">The sequence shown here is derived from an EMBL/GenBank/DDBJ whole genome shotgun (WGS) entry which is preliminary data.</text>
</comment>
<protein>
    <submittedName>
        <fullName evidence="1">ABA1 protein</fullName>
    </submittedName>
</protein>
<evidence type="ECO:0000313" key="2">
    <source>
        <dbReference type="Proteomes" id="UP000537234"/>
    </source>
</evidence>
<dbReference type="EMBL" id="VXAD01003786">
    <property type="protein sequence ID" value="NXJ20590.1"/>
    <property type="molecule type" value="Genomic_DNA"/>
</dbReference>
<organism evidence="1 2">
    <name type="scientific">Dicrurus megarhynchus</name>
    <dbReference type="NCBI Taxonomy" id="450177"/>
    <lineage>
        <taxon>Eukaryota</taxon>
        <taxon>Metazoa</taxon>
        <taxon>Chordata</taxon>
        <taxon>Craniata</taxon>
        <taxon>Vertebrata</taxon>
        <taxon>Euteleostomi</taxon>
        <taxon>Archelosauria</taxon>
        <taxon>Archosauria</taxon>
        <taxon>Dinosauria</taxon>
        <taxon>Saurischia</taxon>
        <taxon>Theropoda</taxon>
        <taxon>Coelurosauria</taxon>
        <taxon>Aves</taxon>
        <taxon>Neognathae</taxon>
        <taxon>Neoaves</taxon>
        <taxon>Telluraves</taxon>
        <taxon>Australaves</taxon>
        <taxon>Passeriformes</taxon>
        <taxon>Corvoidea</taxon>
        <taxon>Dicruridae</taxon>
        <taxon>Dicrurus</taxon>
    </lineage>
</organism>
<dbReference type="InterPro" id="IPR038289">
    <property type="entry name" value="DVA-1_sf"/>
</dbReference>
<dbReference type="AlphaFoldDB" id="A0A7K9ZGD2"/>
<dbReference type="Proteomes" id="UP000537234">
    <property type="component" value="Unassembled WGS sequence"/>
</dbReference>
<keyword evidence="2" id="KW-1185">Reference proteome</keyword>
<gene>
    <name evidence="1" type="primary">Aba1</name>
    <name evidence="1" type="ORF">DICMEG_R15554</name>
</gene>
<dbReference type="Gene3D" id="1.10.533.30">
    <property type="entry name" value="Nematode polyprotein allergen ABA-1"/>
    <property type="match status" value="2"/>
</dbReference>
<evidence type="ECO:0000313" key="1">
    <source>
        <dbReference type="EMBL" id="NXJ20590.1"/>
    </source>
</evidence>